<dbReference type="Pfam" id="PF00335">
    <property type="entry name" value="Tetraspanin"/>
    <property type="match status" value="2"/>
</dbReference>
<gene>
    <name evidence="7" type="ORF">DAT39_019835</name>
</gene>
<accession>A0A8J4TS37</accession>
<dbReference type="PRINTS" id="PR00259">
    <property type="entry name" value="TMFOUR"/>
</dbReference>
<dbReference type="Proteomes" id="UP000727407">
    <property type="component" value="Unassembled WGS sequence"/>
</dbReference>
<evidence type="ECO:0000256" key="5">
    <source>
        <dbReference type="ARBA" id="ARBA00023180"/>
    </source>
</evidence>
<feature type="transmembrane region" description="Helical" evidence="6">
    <location>
        <begin position="213"/>
        <end position="236"/>
    </location>
</feature>
<proteinExistence type="predicted"/>
<evidence type="ECO:0000313" key="8">
    <source>
        <dbReference type="Proteomes" id="UP000727407"/>
    </source>
</evidence>
<evidence type="ECO:0000256" key="4">
    <source>
        <dbReference type="ARBA" id="ARBA00023136"/>
    </source>
</evidence>
<dbReference type="EMBL" id="QNUK01000683">
    <property type="protein sequence ID" value="KAF5890466.1"/>
    <property type="molecule type" value="Genomic_DNA"/>
</dbReference>
<reference evidence="7" key="1">
    <citation type="submission" date="2020-07" db="EMBL/GenBank/DDBJ databases">
        <title>Clarias magur genome sequencing, assembly and annotation.</title>
        <authorList>
            <person name="Kushwaha B."/>
            <person name="Kumar R."/>
            <person name="Das P."/>
            <person name="Joshi C.G."/>
            <person name="Kumar D."/>
            <person name="Nagpure N.S."/>
            <person name="Pandey M."/>
            <person name="Agarwal S."/>
            <person name="Srivastava S."/>
            <person name="Singh M."/>
            <person name="Sahoo L."/>
            <person name="Jayasankar P."/>
            <person name="Meher P.K."/>
            <person name="Koringa P.G."/>
            <person name="Iquebal M.A."/>
            <person name="Das S.P."/>
            <person name="Bit A."/>
            <person name="Patnaik S."/>
            <person name="Patel N."/>
            <person name="Shah T.M."/>
            <person name="Hinsu A."/>
            <person name="Jena J.K."/>
        </authorList>
    </citation>
    <scope>NUCLEOTIDE SEQUENCE</scope>
    <source>
        <strain evidence="7">CIFAMagur01</strain>
        <tissue evidence="7">Testis</tissue>
    </source>
</reference>
<dbReference type="OrthoDB" id="10033535at2759"/>
<protein>
    <submittedName>
        <fullName evidence="7">Tetraspanin-1-like</fullName>
    </submittedName>
</protein>
<evidence type="ECO:0000256" key="2">
    <source>
        <dbReference type="ARBA" id="ARBA00022692"/>
    </source>
</evidence>
<keyword evidence="5" id="KW-0325">Glycoprotein</keyword>
<feature type="transmembrane region" description="Helical" evidence="6">
    <location>
        <begin position="64"/>
        <end position="85"/>
    </location>
</feature>
<evidence type="ECO:0000256" key="3">
    <source>
        <dbReference type="ARBA" id="ARBA00022989"/>
    </source>
</evidence>
<feature type="non-terminal residue" evidence="7">
    <location>
        <position position="239"/>
    </location>
</feature>
<evidence type="ECO:0000313" key="7">
    <source>
        <dbReference type="EMBL" id="KAF5890466.1"/>
    </source>
</evidence>
<sequence length="239" mass="25821">MSLKVILKIVMVIVNSAIFLAGAGLVIIGALPEIKKTTVLEALYNSTVVQHIPADFAPLFNATYLLIAVGAVLAFMGFLGLWGAYYEDKCILMILFIIIFIVFVAEVVAAILLLLYQPKEPVIGCFHALMKLLKANSSLLGGVAVFVIAVEIAGVGTLTIGIFIEINTKQADGKPGLEYLANAAYTLITIGCILTIISFQGCYGAMFENKCMLMTFFIIILMTVIMEVVIVSILLFTPQ</sequence>
<keyword evidence="8" id="KW-1185">Reference proteome</keyword>
<organism evidence="7 8">
    <name type="scientific">Clarias magur</name>
    <name type="common">Asian catfish</name>
    <name type="synonym">Macropteronotus magur</name>
    <dbReference type="NCBI Taxonomy" id="1594786"/>
    <lineage>
        <taxon>Eukaryota</taxon>
        <taxon>Metazoa</taxon>
        <taxon>Chordata</taxon>
        <taxon>Craniata</taxon>
        <taxon>Vertebrata</taxon>
        <taxon>Euteleostomi</taxon>
        <taxon>Actinopterygii</taxon>
        <taxon>Neopterygii</taxon>
        <taxon>Teleostei</taxon>
        <taxon>Ostariophysi</taxon>
        <taxon>Siluriformes</taxon>
        <taxon>Clariidae</taxon>
        <taxon>Clarias</taxon>
    </lineage>
</organism>
<dbReference type="InterPro" id="IPR018499">
    <property type="entry name" value="Tetraspanin/Peripherin"/>
</dbReference>
<keyword evidence="3 6" id="KW-1133">Transmembrane helix</keyword>
<feature type="transmembrane region" description="Helical" evidence="6">
    <location>
        <begin position="6"/>
        <end position="31"/>
    </location>
</feature>
<feature type="transmembrane region" description="Helical" evidence="6">
    <location>
        <begin position="137"/>
        <end position="164"/>
    </location>
</feature>
<dbReference type="PANTHER" id="PTHR19282:SF216">
    <property type="entry name" value="TETRASPANIN-1"/>
    <property type="match status" value="1"/>
</dbReference>
<name>A0A8J4TS37_CLAMG</name>
<keyword evidence="4 6" id="KW-0472">Membrane</keyword>
<feature type="transmembrane region" description="Helical" evidence="6">
    <location>
        <begin position="91"/>
        <end position="116"/>
    </location>
</feature>
<dbReference type="GO" id="GO:0005886">
    <property type="term" value="C:plasma membrane"/>
    <property type="evidence" value="ECO:0007669"/>
    <property type="project" value="TreeGrafter"/>
</dbReference>
<comment type="caution">
    <text evidence="7">The sequence shown here is derived from an EMBL/GenBank/DDBJ whole genome shotgun (WGS) entry which is preliminary data.</text>
</comment>
<keyword evidence="2 6" id="KW-0812">Transmembrane</keyword>
<dbReference type="AlphaFoldDB" id="A0A8J4TS37"/>
<comment type="subcellular location">
    <subcellularLocation>
        <location evidence="1">Endomembrane system</location>
        <topology evidence="1">Multi-pass membrane protein</topology>
    </subcellularLocation>
</comment>
<feature type="transmembrane region" description="Helical" evidence="6">
    <location>
        <begin position="184"/>
        <end position="206"/>
    </location>
</feature>
<evidence type="ECO:0000256" key="6">
    <source>
        <dbReference type="SAM" id="Phobius"/>
    </source>
</evidence>
<dbReference type="PANTHER" id="PTHR19282">
    <property type="entry name" value="TETRASPANIN"/>
    <property type="match status" value="1"/>
</dbReference>
<dbReference type="GO" id="GO:0012505">
    <property type="term" value="C:endomembrane system"/>
    <property type="evidence" value="ECO:0007669"/>
    <property type="project" value="UniProtKB-SubCell"/>
</dbReference>
<evidence type="ECO:0000256" key="1">
    <source>
        <dbReference type="ARBA" id="ARBA00004127"/>
    </source>
</evidence>